<organism evidence="7 8">
    <name type="scientific">Kineothrix alysoides</name>
    <dbReference type="NCBI Taxonomy" id="1469948"/>
    <lineage>
        <taxon>Bacteria</taxon>
        <taxon>Bacillati</taxon>
        <taxon>Bacillota</taxon>
        <taxon>Clostridia</taxon>
        <taxon>Lachnospirales</taxon>
        <taxon>Lachnospiraceae</taxon>
        <taxon>Kineothrix</taxon>
    </lineage>
</organism>
<comment type="similarity">
    <text evidence="2">Belongs to the methyl-accepting chemotaxis (MCP) protein family.</text>
</comment>
<dbReference type="GO" id="GO:0004888">
    <property type="term" value="F:transmembrane signaling receptor activity"/>
    <property type="evidence" value="ECO:0007669"/>
    <property type="project" value="TreeGrafter"/>
</dbReference>
<accession>A0A4R1QNB1</accession>
<dbReference type="Gene3D" id="6.10.340.10">
    <property type="match status" value="1"/>
</dbReference>
<evidence type="ECO:0000256" key="3">
    <source>
        <dbReference type="PROSITE-ProRule" id="PRU00284"/>
    </source>
</evidence>
<keyword evidence="1" id="KW-0145">Chemotaxis</keyword>
<name>A0A4R1QNB1_9FIRM</name>
<keyword evidence="4" id="KW-0812">Transmembrane</keyword>
<proteinExistence type="inferred from homology"/>
<dbReference type="PANTHER" id="PTHR43531:SF11">
    <property type="entry name" value="METHYL-ACCEPTING CHEMOTAXIS PROTEIN 3"/>
    <property type="match status" value="1"/>
</dbReference>
<dbReference type="PROSITE" id="PS50111">
    <property type="entry name" value="CHEMOTAXIS_TRANSDUC_2"/>
    <property type="match status" value="1"/>
</dbReference>
<evidence type="ECO:0000259" key="6">
    <source>
        <dbReference type="PROSITE" id="PS50885"/>
    </source>
</evidence>
<dbReference type="PANTHER" id="PTHR43531">
    <property type="entry name" value="PROTEIN ICFG"/>
    <property type="match status" value="1"/>
</dbReference>
<feature type="domain" description="Methyl-accepting transducer" evidence="5">
    <location>
        <begin position="318"/>
        <end position="547"/>
    </location>
</feature>
<sequence length="575" mass="62622">MRTKKKQNSKSVSRRLHAILLSSMGQLAAICFVLVCFIIIMTALNRQVFDRYGTGQGKAGTVELKFSALHEEVRYLVFETRKGEQEEDMAEIEGTYEELVGSVYALHDILQGKENEELYVSVAALIEDYNGIMGQIIEYEKQGGKYNSEKLYNNEASSLAREMKGLMEQLFYNMNASAGHYYKMFTAESILAVIAVIGLSIFIVIYSLKKSGKAIRDICMPLEELTICSEEIAKGNLHVSIKNNGDGEIGILAKSLAETVKSLNTYIEDISGKLGHIADHDLTDEIALKYEGDFEPIGKSLIEILQSLNDIFSRIDAASDEVYAGASQVADGAQNLAQGTLVQSGLIDQIRAEVKNISGKADINRCLCEKAGIVTQQTKVFAEDGKKKVEELIVSMKTIDNTSDKISKILQSINDIAGQTNLLALNAGIEAARAGEAGKGFAVVAGEVSRLADRCAAAAKETAGMIKETREAVERGNEETRKAGESILKMLENIADIDSSVKEIGERTGEQGNAIGEITDKMEDIIRIVNDNSSTAEESAAASEQLFVQAELLKNTLKGIERKSDVTVHSVLSNA</sequence>
<dbReference type="GO" id="GO:0007165">
    <property type="term" value="P:signal transduction"/>
    <property type="evidence" value="ECO:0007669"/>
    <property type="project" value="UniProtKB-KW"/>
</dbReference>
<dbReference type="PROSITE" id="PS50885">
    <property type="entry name" value="HAMP"/>
    <property type="match status" value="1"/>
</dbReference>
<dbReference type="Pfam" id="PF00672">
    <property type="entry name" value="HAMP"/>
    <property type="match status" value="1"/>
</dbReference>
<evidence type="ECO:0000259" key="5">
    <source>
        <dbReference type="PROSITE" id="PS50111"/>
    </source>
</evidence>
<dbReference type="SUPFAM" id="SSF58104">
    <property type="entry name" value="Methyl-accepting chemotaxis protein (MCP) signaling domain"/>
    <property type="match status" value="1"/>
</dbReference>
<dbReference type="AlphaFoldDB" id="A0A4R1QNB1"/>
<dbReference type="SMART" id="SM00304">
    <property type="entry name" value="HAMP"/>
    <property type="match status" value="1"/>
</dbReference>
<evidence type="ECO:0000256" key="2">
    <source>
        <dbReference type="ARBA" id="ARBA00029447"/>
    </source>
</evidence>
<keyword evidence="8" id="KW-1185">Reference proteome</keyword>
<dbReference type="InterPro" id="IPR003660">
    <property type="entry name" value="HAMP_dom"/>
</dbReference>
<dbReference type="OrthoDB" id="9814363at2"/>
<keyword evidence="4" id="KW-1133">Transmembrane helix</keyword>
<reference evidence="7 8" key="1">
    <citation type="submission" date="2019-03" db="EMBL/GenBank/DDBJ databases">
        <title>Genomic Encyclopedia of Type Strains, Phase IV (KMG-IV): sequencing the most valuable type-strain genomes for metagenomic binning, comparative biology and taxonomic classification.</title>
        <authorList>
            <person name="Goeker M."/>
        </authorList>
    </citation>
    <scope>NUCLEOTIDE SEQUENCE [LARGE SCALE GENOMIC DNA]</scope>
    <source>
        <strain evidence="7 8">DSM 100556</strain>
    </source>
</reference>
<comment type="caution">
    <text evidence="7">The sequence shown here is derived from an EMBL/GenBank/DDBJ whole genome shotgun (WGS) entry which is preliminary data.</text>
</comment>
<dbReference type="Pfam" id="PF00015">
    <property type="entry name" value="MCPsignal"/>
    <property type="match status" value="1"/>
</dbReference>
<feature type="transmembrane region" description="Helical" evidence="4">
    <location>
        <begin position="20"/>
        <end position="44"/>
    </location>
</feature>
<evidence type="ECO:0000313" key="8">
    <source>
        <dbReference type="Proteomes" id="UP000295718"/>
    </source>
</evidence>
<feature type="transmembrane region" description="Helical" evidence="4">
    <location>
        <begin position="190"/>
        <end position="208"/>
    </location>
</feature>
<dbReference type="Gene3D" id="1.10.287.950">
    <property type="entry name" value="Methyl-accepting chemotaxis protein"/>
    <property type="match status" value="1"/>
</dbReference>
<dbReference type="GO" id="GO:0005886">
    <property type="term" value="C:plasma membrane"/>
    <property type="evidence" value="ECO:0007669"/>
    <property type="project" value="TreeGrafter"/>
</dbReference>
<dbReference type="RefSeq" id="WP_081906051.1">
    <property type="nucleotide sequence ID" value="NZ_JPNB01000002.1"/>
</dbReference>
<protein>
    <submittedName>
        <fullName evidence="7">Methyl-accepting chemotaxis protein</fullName>
    </submittedName>
</protein>
<feature type="domain" description="HAMP" evidence="6">
    <location>
        <begin position="216"/>
        <end position="268"/>
    </location>
</feature>
<gene>
    <name evidence="7" type="ORF">EDD76_11828</name>
</gene>
<dbReference type="CDD" id="cd06225">
    <property type="entry name" value="HAMP"/>
    <property type="match status" value="1"/>
</dbReference>
<dbReference type="InterPro" id="IPR051310">
    <property type="entry name" value="MCP_chemotaxis"/>
</dbReference>
<dbReference type="Proteomes" id="UP000295718">
    <property type="component" value="Unassembled WGS sequence"/>
</dbReference>
<dbReference type="STRING" id="1469948.GCA_000732725_03539"/>
<evidence type="ECO:0000313" key="7">
    <source>
        <dbReference type="EMBL" id="TCL54787.1"/>
    </source>
</evidence>
<keyword evidence="4" id="KW-0472">Membrane</keyword>
<evidence type="ECO:0000256" key="1">
    <source>
        <dbReference type="ARBA" id="ARBA00022500"/>
    </source>
</evidence>
<evidence type="ECO:0000256" key="4">
    <source>
        <dbReference type="SAM" id="Phobius"/>
    </source>
</evidence>
<dbReference type="EMBL" id="SLUO01000018">
    <property type="protein sequence ID" value="TCL54787.1"/>
    <property type="molecule type" value="Genomic_DNA"/>
</dbReference>
<dbReference type="SMART" id="SM00283">
    <property type="entry name" value="MA"/>
    <property type="match status" value="1"/>
</dbReference>
<dbReference type="InterPro" id="IPR004089">
    <property type="entry name" value="MCPsignal_dom"/>
</dbReference>
<dbReference type="GO" id="GO:0006935">
    <property type="term" value="P:chemotaxis"/>
    <property type="evidence" value="ECO:0007669"/>
    <property type="project" value="UniProtKB-KW"/>
</dbReference>
<keyword evidence="3" id="KW-0807">Transducer</keyword>